<evidence type="ECO:0000313" key="3">
    <source>
        <dbReference type="Proteomes" id="UP000316621"/>
    </source>
</evidence>
<dbReference type="Gramene" id="RZC68648">
    <property type="protein sequence ID" value="RZC68648"/>
    <property type="gene ID" value="C5167_031926"/>
</dbReference>
<dbReference type="AlphaFoldDB" id="A0A4Y7K9G6"/>
<dbReference type="PANTHER" id="PTHR31896">
    <property type="entry name" value="FAMILY REGULATORY PROTEIN, PUTATIVE (AFU_ORTHOLOGUE AFUA_3G14730)-RELATED"/>
    <property type="match status" value="1"/>
</dbReference>
<dbReference type="GO" id="GO:0016740">
    <property type="term" value="F:transferase activity"/>
    <property type="evidence" value="ECO:0007669"/>
    <property type="project" value="UniProtKB-KW"/>
</dbReference>
<dbReference type="OMA" id="RRRTCTH"/>
<gene>
    <name evidence="2" type="ORF">C5167_031926</name>
</gene>
<protein>
    <submittedName>
        <fullName evidence="2">Uncharacterized protein</fullName>
    </submittedName>
</protein>
<evidence type="ECO:0000313" key="2">
    <source>
        <dbReference type="EMBL" id="RZC68648.1"/>
    </source>
</evidence>
<reference evidence="2 3" key="1">
    <citation type="journal article" date="2018" name="Science">
        <title>The opium poppy genome and morphinan production.</title>
        <authorList>
            <person name="Guo L."/>
            <person name="Winzer T."/>
            <person name="Yang X."/>
            <person name="Li Y."/>
            <person name="Ning Z."/>
            <person name="He Z."/>
            <person name="Teodor R."/>
            <person name="Lu Y."/>
            <person name="Bowser T.A."/>
            <person name="Graham I.A."/>
            <person name="Ye K."/>
        </authorList>
    </citation>
    <scope>NUCLEOTIDE SEQUENCE [LARGE SCALE GENOMIC DNA]</scope>
    <source>
        <strain evidence="3">cv. HN1</strain>
        <tissue evidence="2">Leaves</tissue>
    </source>
</reference>
<evidence type="ECO:0000256" key="1">
    <source>
        <dbReference type="ARBA" id="ARBA00022679"/>
    </source>
</evidence>
<keyword evidence="3" id="KW-1185">Reference proteome</keyword>
<keyword evidence="1" id="KW-0808">Transferase</keyword>
<organism evidence="2 3">
    <name type="scientific">Papaver somniferum</name>
    <name type="common">Opium poppy</name>
    <dbReference type="NCBI Taxonomy" id="3469"/>
    <lineage>
        <taxon>Eukaryota</taxon>
        <taxon>Viridiplantae</taxon>
        <taxon>Streptophyta</taxon>
        <taxon>Embryophyta</taxon>
        <taxon>Tracheophyta</taxon>
        <taxon>Spermatophyta</taxon>
        <taxon>Magnoliopsida</taxon>
        <taxon>Ranunculales</taxon>
        <taxon>Papaveraceae</taxon>
        <taxon>Papaveroideae</taxon>
        <taxon>Papaver</taxon>
    </lineage>
</organism>
<name>A0A4Y7K9G6_PAPSO</name>
<accession>A0A4Y7K9G6</accession>
<dbReference type="InterPro" id="IPR023213">
    <property type="entry name" value="CAT-like_dom_sf"/>
</dbReference>
<dbReference type="PANTHER" id="PTHR31896:SF12">
    <property type="entry name" value="HXXXD-TYPE ACYL-TRANSFERASE FAMILY PROTEIN"/>
    <property type="match status" value="1"/>
</dbReference>
<proteinExistence type="predicted"/>
<dbReference type="Pfam" id="PF02458">
    <property type="entry name" value="Transferase"/>
    <property type="match status" value="1"/>
</dbReference>
<dbReference type="Gene3D" id="3.30.559.10">
    <property type="entry name" value="Chloramphenicol acetyltransferase-like domain"/>
    <property type="match status" value="1"/>
</dbReference>
<sequence length="90" mass="9641">MDASSVLMGRSPRFDVYGCDFGLGKALAARSGYANKLDGMVSSYPGLTGTGSVMLEVCLSPESMRALESDEEFMDTVSPHDIYSVHLAQI</sequence>
<dbReference type="EMBL" id="CM010721">
    <property type="protein sequence ID" value="RZC68648.1"/>
    <property type="molecule type" value="Genomic_DNA"/>
</dbReference>
<dbReference type="Proteomes" id="UP000316621">
    <property type="component" value="Chromosome 7"/>
</dbReference>
<dbReference type="InterPro" id="IPR051283">
    <property type="entry name" value="Sec_Metabolite_Acyltrans"/>
</dbReference>